<dbReference type="Gene3D" id="3.40.630.30">
    <property type="match status" value="1"/>
</dbReference>
<evidence type="ECO:0000313" key="3">
    <source>
        <dbReference type="Proteomes" id="UP000236721"/>
    </source>
</evidence>
<proteinExistence type="predicted"/>
<dbReference type="RefSeq" id="WP_103880385.1">
    <property type="nucleotide sequence ID" value="NZ_FNVG01000009.1"/>
</dbReference>
<dbReference type="InterPro" id="IPR000182">
    <property type="entry name" value="GNAT_dom"/>
</dbReference>
<accession>A0A1H5YH03</accession>
<dbReference type="EMBL" id="FNVG01000009">
    <property type="protein sequence ID" value="SEG23371.1"/>
    <property type="molecule type" value="Genomic_DNA"/>
</dbReference>
<dbReference type="AlphaFoldDB" id="A0A1H5YH03"/>
<dbReference type="Pfam" id="PF13420">
    <property type="entry name" value="Acetyltransf_4"/>
    <property type="match status" value="1"/>
</dbReference>
<reference evidence="3" key="1">
    <citation type="submission" date="2016-10" db="EMBL/GenBank/DDBJ databases">
        <authorList>
            <person name="Varghese N."/>
            <person name="Submissions S."/>
        </authorList>
    </citation>
    <scope>NUCLEOTIDE SEQUENCE [LARGE SCALE GENOMIC DNA]</scope>
    <source>
        <strain evidence="3">CGMCC 1.7062</strain>
    </source>
</reference>
<dbReference type="SUPFAM" id="SSF55729">
    <property type="entry name" value="Acyl-CoA N-acyltransferases (Nat)"/>
    <property type="match status" value="1"/>
</dbReference>
<dbReference type="OrthoDB" id="5459937at2"/>
<keyword evidence="3" id="KW-1185">Reference proteome</keyword>
<dbReference type="PANTHER" id="PTHR43072:SF8">
    <property type="entry name" value="ACYLTRANSFERASE FABY-RELATED"/>
    <property type="match status" value="1"/>
</dbReference>
<evidence type="ECO:0000259" key="1">
    <source>
        <dbReference type="PROSITE" id="PS51186"/>
    </source>
</evidence>
<protein>
    <submittedName>
        <fullName evidence="2">Phosphinothricin acetyltransferase</fullName>
    </submittedName>
</protein>
<keyword evidence="2" id="KW-0808">Transferase</keyword>
<dbReference type="InterPro" id="IPR016181">
    <property type="entry name" value="Acyl_CoA_acyltransferase"/>
</dbReference>
<dbReference type="Proteomes" id="UP000236721">
    <property type="component" value="Unassembled WGS sequence"/>
</dbReference>
<dbReference type="PANTHER" id="PTHR43072">
    <property type="entry name" value="N-ACETYLTRANSFERASE"/>
    <property type="match status" value="1"/>
</dbReference>
<name>A0A1H5YH03_9VIBR</name>
<dbReference type="PROSITE" id="PS51186">
    <property type="entry name" value="GNAT"/>
    <property type="match status" value="1"/>
</dbReference>
<sequence>MIRDVEFKDSIAIADIYNHYIQNSTCTFEEERLSEREMCSRITAVIEHGMPWLVYEHEGQIVGYCYAKPWNSRSAYRFTVESSVYVDADSPVSGVGSLLYQHLFLRLDILDIKNVMSVITLPNDQSVAFHNKMGMEQVGHFKRMGFKFGKWLDVGYWQKELR</sequence>
<organism evidence="2 3">
    <name type="scientific">Vibrio hangzhouensis</name>
    <dbReference type="NCBI Taxonomy" id="462991"/>
    <lineage>
        <taxon>Bacteria</taxon>
        <taxon>Pseudomonadati</taxon>
        <taxon>Pseudomonadota</taxon>
        <taxon>Gammaproteobacteria</taxon>
        <taxon>Vibrionales</taxon>
        <taxon>Vibrionaceae</taxon>
        <taxon>Vibrio</taxon>
    </lineage>
</organism>
<gene>
    <name evidence="2" type="ORF">SAMN04488244_10988</name>
</gene>
<feature type="domain" description="N-acetyltransferase" evidence="1">
    <location>
        <begin position="1"/>
        <end position="162"/>
    </location>
</feature>
<evidence type="ECO:0000313" key="2">
    <source>
        <dbReference type="EMBL" id="SEG23371.1"/>
    </source>
</evidence>
<dbReference type="GO" id="GO:0016747">
    <property type="term" value="F:acyltransferase activity, transferring groups other than amino-acyl groups"/>
    <property type="evidence" value="ECO:0007669"/>
    <property type="project" value="InterPro"/>
</dbReference>